<evidence type="ECO:0000256" key="1">
    <source>
        <dbReference type="SAM" id="MobiDB-lite"/>
    </source>
</evidence>
<comment type="caution">
    <text evidence="3">The sequence shown here is derived from an EMBL/GenBank/DDBJ whole genome shotgun (WGS) entry which is preliminary data.</text>
</comment>
<accession>A0A930HKK3</accession>
<reference evidence="3" key="1">
    <citation type="submission" date="2020-04" db="EMBL/GenBank/DDBJ databases">
        <title>Deep metagenomics examines the oral microbiome during advanced dental caries in children, revealing novel taxa and co-occurrences with host molecules.</title>
        <authorList>
            <person name="Baker J.L."/>
            <person name="Morton J.T."/>
            <person name="Dinis M."/>
            <person name="Alvarez R."/>
            <person name="Tran N.C."/>
            <person name="Knight R."/>
            <person name="Edlund A."/>
        </authorList>
    </citation>
    <scope>NUCLEOTIDE SEQUENCE</scope>
    <source>
        <strain evidence="3">JCVI_44_bin.5</strain>
    </source>
</reference>
<dbReference type="Gene3D" id="3.80.10.10">
    <property type="entry name" value="Ribonuclease Inhibitor"/>
    <property type="match status" value="1"/>
</dbReference>
<dbReference type="SUPFAM" id="SSF52058">
    <property type="entry name" value="L domain-like"/>
    <property type="match status" value="1"/>
</dbReference>
<evidence type="ECO:0000313" key="4">
    <source>
        <dbReference type="Proteomes" id="UP000771736"/>
    </source>
</evidence>
<dbReference type="RefSeq" id="WP_273158216.1">
    <property type="nucleotide sequence ID" value="NZ_CALCFI010000023.1"/>
</dbReference>
<dbReference type="EMBL" id="JABZSJ010000002">
    <property type="protein sequence ID" value="MBF1383416.1"/>
    <property type="molecule type" value="Genomic_DNA"/>
</dbReference>
<evidence type="ECO:0008006" key="5">
    <source>
        <dbReference type="Google" id="ProtNLM"/>
    </source>
</evidence>
<feature type="signal peptide" evidence="2">
    <location>
        <begin position="1"/>
        <end position="21"/>
    </location>
</feature>
<proteinExistence type="predicted"/>
<dbReference type="Proteomes" id="UP000771736">
    <property type="component" value="Unassembled WGS sequence"/>
</dbReference>
<feature type="chain" id="PRO_5038116794" description="Leucine rich repeat (LRR) protein" evidence="2">
    <location>
        <begin position="22"/>
        <end position="694"/>
    </location>
</feature>
<evidence type="ECO:0000313" key="3">
    <source>
        <dbReference type="EMBL" id="MBF1383416.1"/>
    </source>
</evidence>
<dbReference type="AlphaFoldDB" id="A0A930HKK3"/>
<dbReference type="InterPro" id="IPR032675">
    <property type="entry name" value="LRR_dom_sf"/>
</dbReference>
<gene>
    <name evidence="3" type="ORF">HXN26_00945</name>
</gene>
<evidence type="ECO:0000256" key="2">
    <source>
        <dbReference type="SAM" id="SignalP"/>
    </source>
</evidence>
<sequence length="694" mass="75722">MKRIATYLLCGITLFAAVSCANDDEMVNENTEDNLVSMSFQTGDAPNYDNDTADSAKATGTRTALNPDKSSVTWNANDKISIGYQGAAGNVTQPFSTPTTGSNVKFWGQAAEKNTAYFMMYPYQTTTKIEYKNNNWANYTYVFPKTQTAIANTFDPNANLSVGVIPDRTKPFTAYNLGGLLRFSIEGAANVAQVKILARGQEPLAGDATSQIKFNNNGSISSAPIQFVPNKNTCVLTYAPASGTLAENTDYFVVLPAGKLASGLTLAFILEDGKAIQVKVSNAIEIKRAQTYSLGKLTLNAAKAKSEILRNKGLIEAYAEKVPGIELEADGTLDIYRGDNLEKILSYKGVLEVKDKDNLTSLNELQYYRNVSGIFLRGNKNLAGELNFSKYPQLTNMILLEGSPQVTKVDITGLDKLRAAYIINIKGFKTIATGNNKGLIELSIYGSDAIEEIDASNMPSLLNLNVYSNKALRTINITNSQKLKVINALYDSSLTNIISLEDKSELERFWAAYSKIESCDFTNMPKLQNINLASSEVKELKGLSAAGANLKNLQLSNTKLTSLDVSNNTGLTEIDVYGVKGLTTLDVTNCVELIKLRTSLASNLRELKLGNHTKLTELKVAHCKLTELDIRKFQNLNILYAGSQQPNGFLANIVVKMTAAQKTRLEAVKPFVESGNDPHATSEDTNSWVKVVVE</sequence>
<protein>
    <recommendedName>
        <fullName evidence="5">Leucine rich repeat (LRR) protein</fullName>
    </recommendedName>
</protein>
<feature type="compositionally biased region" description="Polar residues" evidence="1">
    <location>
        <begin position="58"/>
        <end position="70"/>
    </location>
</feature>
<keyword evidence="2" id="KW-0732">Signal</keyword>
<name>A0A930HKK3_9BACT</name>
<feature type="region of interest" description="Disordered" evidence="1">
    <location>
        <begin position="46"/>
        <end position="70"/>
    </location>
</feature>
<dbReference type="PROSITE" id="PS51257">
    <property type="entry name" value="PROKAR_LIPOPROTEIN"/>
    <property type="match status" value="1"/>
</dbReference>
<organism evidence="3 4">
    <name type="scientific">Prevotella aurantiaca</name>
    <dbReference type="NCBI Taxonomy" id="596085"/>
    <lineage>
        <taxon>Bacteria</taxon>
        <taxon>Pseudomonadati</taxon>
        <taxon>Bacteroidota</taxon>
        <taxon>Bacteroidia</taxon>
        <taxon>Bacteroidales</taxon>
        <taxon>Prevotellaceae</taxon>
        <taxon>Prevotella</taxon>
    </lineage>
</organism>